<feature type="non-terminal residue" evidence="12">
    <location>
        <position position="1"/>
    </location>
</feature>
<evidence type="ECO:0000256" key="2">
    <source>
        <dbReference type="ARBA" id="ARBA00007866"/>
    </source>
</evidence>
<proteinExistence type="inferred from homology"/>
<keyword evidence="4" id="KW-0679">Respiratory chain</keyword>
<dbReference type="GO" id="GO:0004129">
    <property type="term" value="F:cytochrome-c oxidase activity"/>
    <property type="evidence" value="ECO:0007669"/>
    <property type="project" value="InterPro"/>
</dbReference>
<dbReference type="EMBL" id="LAZR01046380">
    <property type="protein sequence ID" value="KKK96665.1"/>
    <property type="molecule type" value="Genomic_DNA"/>
</dbReference>
<dbReference type="PROSITE" id="PS50857">
    <property type="entry name" value="COX2_CUA"/>
    <property type="match status" value="1"/>
</dbReference>
<organism evidence="12">
    <name type="scientific">marine sediment metagenome</name>
    <dbReference type="NCBI Taxonomy" id="412755"/>
    <lineage>
        <taxon>unclassified sequences</taxon>
        <taxon>metagenomes</taxon>
        <taxon>ecological metagenomes</taxon>
    </lineage>
</organism>
<protein>
    <recommendedName>
        <fullName evidence="11">Cytochrome oxidase subunit II copper A binding domain-containing protein</fullName>
    </recommendedName>
</protein>
<gene>
    <name evidence="12" type="ORF">LCGC14_2660500</name>
</gene>
<dbReference type="GO" id="GO:0016491">
    <property type="term" value="F:oxidoreductase activity"/>
    <property type="evidence" value="ECO:0007669"/>
    <property type="project" value="InterPro"/>
</dbReference>
<evidence type="ECO:0000256" key="8">
    <source>
        <dbReference type="ARBA" id="ARBA00022989"/>
    </source>
</evidence>
<keyword evidence="9" id="KW-0186">Copper</keyword>
<keyword evidence="6" id="KW-0479">Metal-binding</keyword>
<feature type="domain" description="Cytochrome oxidase subunit II copper A binding" evidence="11">
    <location>
        <begin position="1"/>
        <end position="108"/>
    </location>
</feature>
<comment type="similarity">
    <text evidence="2">Belongs to the cytochrome c oxidase subunit 2 family.</text>
</comment>
<dbReference type="GO" id="GO:0005507">
    <property type="term" value="F:copper ion binding"/>
    <property type="evidence" value="ECO:0007669"/>
    <property type="project" value="InterPro"/>
</dbReference>
<dbReference type="PROSITE" id="PS00078">
    <property type="entry name" value="COX2"/>
    <property type="match status" value="1"/>
</dbReference>
<comment type="subcellular location">
    <subcellularLocation>
        <location evidence="1">Membrane</location>
        <topology evidence="1">Multi-pass membrane protein</topology>
    </subcellularLocation>
</comment>
<keyword evidence="5" id="KW-0812">Transmembrane</keyword>
<evidence type="ECO:0000313" key="12">
    <source>
        <dbReference type="EMBL" id="KKK96665.1"/>
    </source>
</evidence>
<sequence>EIKVSGQQYLWRYQYPNGAVSFQEMVVPRDRTVTLKITSNDVVHSWWIPKLGGKFDAVPGLTNETWFKATETGTFEGQCAELCGANHAFMTAKVTVVEPDAYARWVENQKQLIKQGQAGAQKQKKRLQGAAGY</sequence>
<dbReference type="InterPro" id="IPR002429">
    <property type="entry name" value="CcO_II-like_C"/>
</dbReference>
<dbReference type="InterPro" id="IPR045187">
    <property type="entry name" value="CcO_II"/>
</dbReference>
<evidence type="ECO:0000256" key="7">
    <source>
        <dbReference type="ARBA" id="ARBA00022982"/>
    </source>
</evidence>
<keyword evidence="10" id="KW-0472">Membrane</keyword>
<keyword evidence="8" id="KW-1133">Transmembrane helix</keyword>
<name>A0A0F9AEF2_9ZZZZ</name>
<dbReference type="InterPro" id="IPR008972">
    <property type="entry name" value="Cupredoxin"/>
</dbReference>
<evidence type="ECO:0000256" key="6">
    <source>
        <dbReference type="ARBA" id="ARBA00022723"/>
    </source>
</evidence>
<dbReference type="GO" id="GO:0016020">
    <property type="term" value="C:membrane"/>
    <property type="evidence" value="ECO:0007669"/>
    <property type="project" value="UniProtKB-SubCell"/>
</dbReference>
<dbReference type="InterPro" id="IPR014222">
    <property type="entry name" value="Cyt_c_oxidase_su2"/>
</dbReference>
<evidence type="ECO:0000256" key="10">
    <source>
        <dbReference type="ARBA" id="ARBA00023136"/>
    </source>
</evidence>
<dbReference type="Pfam" id="PF00116">
    <property type="entry name" value="COX2"/>
    <property type="match status" value="1"/>
</dbReference>
<dbReference type="InterPro" id="IPR001505">
    <property type="entry name" value="Copper_CuA"/>
</dbReference>
<evidence type="ECO:0000259" key="11">
    <source>
        <dbReference type="PROSITE" id="PS50857"/>
    </source>
</evidence>
<evidence type="ECO:0000256" key="5">
    <source>
        <dbReference type="ARBA" id="ARBA00022692"/>
    </source>
</evidence>
<evidence type="ECO:0000256" key="3">
    <source>
        <dbReference type="ARBA" id="ARBA00022448"/>
    </source>
</evidence>
<keyword evidence="7" id="KW-0249">Electron transport</keyword>
<dbReference type="Gene3D" id="2.60.40.420">
    <property type="entry name" value="Cupredoxins - blue copper proteins"/>
    <property type="match status" value="1"/>
</dbReference>
<dbReference type="NCBIfam" id="TIGR02866">
    <property type="entry name" value="CoxB"/>
    <property type="match status" value="1"/>
</dbReference>
<evidence type="ECO:0000256" key="1">
    <source>
        <dbReference type="ARBA" id="ARBA00004141"/>
    </source>
</evidence>
<keyword evidence="3" id="KW-0813">Transport</keyword>
<dbReference type="PANTHER" id="PTHR22888">
    <property type="entry name" value="CYTOCHROME C OXIDASE, SUBUNIT II"/>
    <property type="match status" value="1"/>
</dbReference>
<reference evidence="12" key="1">
    <citation type="journal article" date="2015" name="Nature">
        <title>Complex archaea that bridge the gap between prokaryotes and eukaryotes.</title>
        <authorList>
            <person name="Spang A."/>
            <person name="Saw J.H."/>
            <person name="Jorgensen S.L."/>
            <person name="Zaremba-Niedzwiedzka K."/>
            <person name="Martijn J."/>
            <person name="Lind A.E."/>
            <person name="van Eijk R."/>
            <person name="Schleper C."/>
            <person name="Guy L."/>
            <person name="Ettema T.J."/>
        </authorList>
    </citation>
    <scope>NUCLEOTIDE SEQUENCE</scope>
</reference>
<dbReference type="GO" id="GO:0042773">
    <property type="term" value="P:ATP synthesis coupled electron transport"/>
    <property type="evidence" value="ECO:0007669"/>
    <property type="project" value="TreeGrafter"/>
</dbReference>
<dbReference type="AlphaFoldDB" id="A0A0F9AEF2"/>
<accession>A0A0F9AEF2</accession>
<dbReference type="PANTHER" id="PTHR22888:SF9">
    <property type="entry name" value="CYTOCHROME C OXIDASE SUBUNIT 2"/>
    <property type="match status" value="1"/>
</dbReference>
<evidence type="ECO:0000256" key="4">
    <source>
        <dbReference type="ARBA" id="ARBA00022660"/>
    </source>
</evidence>
<dbReference type="PRINTS" id="PR01166">
    <property type="entry name" value="CYCOXIDASEII"/>
</dbReference>
<comment type="caution">
    <text evidence="12">The sequence shown here is derived from an EMBL/GenBank/DDBJ whole genome shotgun (WGS) entry which is preliminary data.</text>
</comment>
<dbReference type="SUPFAM" id="SSF49503">
    <property type="entry name" value="Cupredoxins"/>
    <property type="match status" value="1"/>
</dbReference>
<evidence type="ECO:0000256" key="9">
    <source>
        <dbReference type="ARBA" id="ARBA00023008"/>
    </source>
</evidence>